<dbReference type="PANTHER" id="PTHR10336">
    <property type="entry name" value="PHOSPHOINOSITIDE-SPECIFIC PHOSPHOLIPASE C FAMILY PROTEIN"/>
    <property type="match status" value="1"/>
</dbReference>
<dbReference type="SMART" id="SM00149">
    <property type="entry name" value="PLCYc"/>
    <property type="match status" value="1"/>
</dbReference>
<dbReference type="PROSITE" id="PS50007">
    <property type="entry name" value="PIPLC_X_DOMAIN"/>
    <property type="match status" value="1"/>
</dbReference>
<keyword evidence="1" id="KW-0443">Lipid metabolism</keyword>
<evidence type="ECO:0000313" key="5">
    <source>
        <dbReference type="Proteomes" id="UP000779574"/>
    </source>
</evidence>
<evidence type="ECO:0000313" key="4">
    <source>
        <dbReference type="EMBL" id="KAG9686294.1"/>
    </source>
</evidence>
<dbReference type="GO" id="GO:0016042">
    <property type="term" value="P:lipid catabolic process"/>
    <property type="evidence" value="ECO:0007669"/>
    <property type="project" value="UniProtKB-KW"/>
</dbReference>
<keyword evidence="1" id="KW-0442">Lipid degradation</keyword>
<feature type="non-terminal residue" evidence="4">
    <location>
        <position position="1"/>
    </location>
</feature>
<dbReference type="PANTHER" id="PTHR10336:SF82">
    <property type="entry name" value="PHOSPHOINOSITIDE PHOSPHOLIPASE C"/>
    <property type="match status" value="1"/>
</dbReference>
<dbReference type="SMART" id="SM00148">
    <property type="entry name" value="PLCXc"/>
    <property type="match status" value="1"/>
</dbReference>
<dbReference type="InterPro" id="IPR017946">
    <property type="entry name" value="PLC-like_Pdiesterase_TIM-brl"/>
</dbReference>
<dbReference type="EC" id="3.1.4.11" evidence="1"/>
<comment type="caution">
    <text evidence="4">The sequence shown here is derived from an EMBL/GenBank/DDBJ whole genome shotgun (WGS) entry which is preliminary data.</text>
</comment>
<dbReference type="Pfam" id="PF00387">
    <property type="entry name" value="PI-PLC-Y"/>
    <property type="match status" value="1"/>
</dbReference>
<dbReference type="InterPro" id="IPR035892">
    <property type="entry name" value="C2_domain_sf"/>
</dbReference>
<proteinExistence type="predicted"/>
<organism evidence="4 5">
    <name type="scientific">Aureobasidium melanogenum</name>
    <name type="common">Aureobasidium pullulans var. melanogenum</name>
    <dbReference type="NCBI Taxonomy" id="46634"/>
    <lineage>
        <taxon>Eukaryota</taxon>
        <taxon>Fungi</taxon>
        <taxon>Dikarya</taxon>
        <taxon>Ascomycota</taxon>
        <taxon>Pezizomycotina</taxon>
        <taxon>Dothideomycetes</taxon>
        <taxon>Dothideomycetidae</taxon>
        <taxon>Dothideales</taxon>
        <taxon>Saccotheciaceae</taxon>
        <taxon>Aureobasidium</taxon>
    </lineage>
</organism>
<dbReference type="PRINTS" id="PR00390">
    <property type="entry name" value="PHPHLIPASEC"/>
</dbReference>
<dbReference type="SUPFAM" id="SSF49562">
    <property type="entry name" value="C2 domain (Calcium/lipid-binding domain, CaLB)"/>
    <property type="match status" value="1"/>
</dbReference>
<dbReference type="Pfam" id="PF00388">
    <property type="entry name" value="PI-PLC-X"/>
    <property type="match status" value="1"/>
</dbReference>
<feature type="region of interest" description="Disordered" evidence="2">
    <location>
        <begin position="290"/>
        <end position="317"/>
    </location>
</feature>
<dbReference type="GO" id="GO:0004435">
    <property type="term" value="F:phosphatidylinositol-4,5-bisphosphate phospholipase C activity"/>
    <property type="evidence" value="ECO:0007669"/>
    <property type="project" value="UniProtKB-EC"/>
</dbReference>
<evidence type="ECO:0000256" key="2">
    <source>
        <dbReference type="SAM" id="MobiDB-lite"/>
    </source>
</evidence>
<dbReference type="InterPro" id="IPR000909">
    <property type="entry name" value="PLipase_C_PInositol-sp_X_dom"/>
</dbReference>
<dbReference type="GO" id="GO:0051209">
    <property type="term" value="P:release of sequestered calcium ion into cytosol"/>
    <property type="evidence" value="ECO:0007669"/>
    <property type="project" value="TreeGrafter"/>
</dbReference>
<dbReference type="PROSITE" id="PS50008">
    <property type="entry name" value="PIPLC_Y_DOMAIN"/>
    <property type="match status" value="1"/>
</dbReference>
<dbReference type="Proteomes" id="UP000779574">
    <property type="component" value="Unassembled WGS sequence"/>
</dbReference>
<dbReference type="EMBL" id="JAHFXF010000521">
    <property type="protein sequence ID" value="KAG9686294.1"/>
    <property type="molecule type" value="Genomic_DNA"/>
</dbReference>
<dbReference type="Gene3D" id="3.20.20.190">
    <property type="entry name" value="Phosphatidylinositol (PI) phosphodiesterase"/>
    <property type="match status" value="1"/>
</dbReference>
<dbReference type="OrthoDB" id="269822at2759"/>
<accession>A0A9P8J5L8</accession>
<name>A0A9P8J5L8_AURME</name>
<dbReference type="AlphaFoldDB" id="A0A9P8J5L8"/>
<dbReference type="InterPro" id="IPR001192">
    <property type="entry name" value="PI-PLC_fam"/>
</dbReference>
<gene>
    <name evidence="4" type="ORF">KCU76_g11118</name>
</gene>
<feature type="domain" description="PI-PLC Y-box" evidence="3">
    <location>
        <begin position="326"/>
        <end position="439"/>
    </location>
</feature>
<reference evidence="4" key="2">
    <citation type="submission" date="2021-08" db="EMBL/GenBank/DDBJ databases">
        <authorList>
            <person name="Gostincar C."/>
            <person name="Sun X."/>
            <person name="Song Z."/>
            <person name="Gunde-Cimerman N."/>
        </authorList>
    </citation>
    <scope>NUCLEOTIDE SEQUENCE</scope>
    <source>
        <strain evidence="4">EXF-9911</strain>
    </source>
</reference>
<dbReference type="CDD" id="cd08598">
    <property type="entry name" value="PI-PLC1c_yeast"/>
    <property type="match status" value="1"/>
</dbReference>
<evidence type="ECO:0000259" key="3">
    <source>
        <dbReference type="PROSITE" id="PS50008"/>
    </source>
</evidence>
<feature type="compositionally biased region" description="Basic residues" evidence="2">
    <location>
        <begin position="142"/>
        <end position="151"/>
    </location>
</feature>
<protein>
    <recommendedName>
        <fullName evidence="1">Phosphoinositide phospholipase C</fullName>
        <ecNumber evidence="1">3.1.4.11</ecNumber>
    </recommendedName>
</protein>
<feature type="compositionally biased region" description="Acidic residues" evidence="2">
    <location>
        <begin position="125"/>
        <end position="136"/>
    </location>
</feature>
<keyword evidence="1" id="KW-0378">Hydrolase</keyword>
<dbReference type="GO" id="GO:0048015">
    <property type="term" value="P:phosphatidylinositol-mediated signaling"/>
    <property type="evidence" value="ECO:0007669"/>
    <property type="project" value="TreeGrafter"/>
</dbReference>
<dbReference type="CDD" id="cd00275">
    <property type="entry name" value="C2_PLC_like"/>
    <property type="match status" value="1"/>
</dbReference>
<sequence length="599" mass="66672">MDVTDSQSWSPAILNYVKEFTAESSQLDKIEGKSIENNDQASDRLLQYLSSDEADAMAPVALDATHPISDYFISSSHNTYLWGNQLYGKASTKAYQKVLERGCRCVEIDVWDGHDSDSDTSDSSADSDSDSNAENEGEIKKLSRRFKRKIGLSKSKPESNPDKPASASSPPEHGGVGSACLQRTVSKTEPRVLHGHTATKEISFRAVCATIRDYAFATSDHPLIVSLEVHTCPAQQQIMVDIIRDLWAPYLVELNAVTGHEISLPTLESLRKKILIKVKYTAPEVAAQKTGPAVVSSNAEPESGSEDESHEAQEAPVKKSHIITALASMGVYTRGCHFKDFDQPEAKLPNHVFSLSESKIIEVHKRDHSALFRHNKRFLMRVYPKGIRVSSSNLDPAPFWRMGAQVVALNWQYINAATMLNQAMFHGTGGWVLKPDGYRSFHRAQSQITALDRGKLDLTIELLAGQDIGEAEKKLHLYVRSELHIEDMEEINGGSLPEGGSTKEGQIKAVTELGTAGRSPDFRRQLLQFKVDGVAEELTFVRFKVMDDDTFSRDNLVAWACFKLSRLQTGIRKIRLYDCEGQQTNGMLLVRISKRFDIE</sequence>
<reference evidence="4" key="1">
    <citation type="journal article" date="2021" name="J Fungi (Basel)">
        <title>Virulence traits and population genomics of the black yeast Aureobasidium melanogenum.</title>
        <authorList>
            <person name="Cernosa A."/>
            <person name="Sun X."/>
            <person name="Gostincar C."/>
            <person name="Fang C."/>
            <person name="Gunde-Cimerman N."/>
            <person name="Song Z."/>
        </authorList>
    </citation>
    <scope>NUCLEOTIDE SEQUENCE</scope>
    <source>
        <strain evidence="4">EXF-9911</strain>
    </source>
</reference>
<dbReference type="Gene3D" id="2.60.40.150">
    <property type="entry name" value="C2 domain"/>
    <property type="match status" value="1"/>
</dbReference>
<comment type="catalytic activity">
    <reaction evidence="1">
        <text>a 1,2-diacyl-sn-glycero-3-phospho-(1D-myo-inositol-4,5-bisphosphate) + H2O = 1D-myo-inositol 1,4,5-trisphosphate + a 1,2-diacyl-sn-glycerol + H(+)</text>
        <dbReference type="Rhea" id="RHEA:33179"/>
        <dbReference type="ChEBI" id="CHEBI:15377"/>
        <dbReference type="ChEBI" id="CHEBI:15378"/>
        <dbReference type="ChEBI" id="CHEBI:17815"/>
        <dbReference type="ChEBI" id="CHEBI:58456"/>
        <dbReference type="ChEBI" id="CHEBI:203600"/>
        <dbReference type="EC" id="3.1.4.11"/>
    </reaction>
</comment>
<evidence type="ECO:0000256" key="1">
    <source>
        <dbReference type="RuleBase" id="RU361133"/>
    </source>
</evidence>
<dbReference type="SUPFAM" id="SSF51695">
    <property type="entry name" value="PLC-like phosphodiesterases"/>
    <property type="match status" value="1"/>
</dbReference>
<feature type="region of interest" description="Disordered" evidence="2">
    <location>
        <begin position="114"/>
        <end position="179"/>
    </location>
</feature>
<dbReference type="InterPro" id="IPR001711">
    <property type="entry name" value="PLipase_C_Pinositol-sp_Y"/>
</dbReference>